<dbReference type="Gene3D" id="1.10.800.10">
    <property type="entry name" value="Aromatic amino acid hydroxylase"/>
    <property type="match status" value="1"/>
</dbReference>
<comment type="cofactor">
    <cofactor evidence="1">
        <name>Fe(2+)</name>
        <dbReference type="ChEBI" id="CHEBI:29033"/>
    </cofactor>
</comment>
<evidence type="ECO:0000256" key="1">
    <source>
        <dbReference type="ARBA" id="ARBA00001954"/>
    </source>
</evidence>
<proteinExistence type="inferred from homology"/>
<evidence type="ECO:0000256" key="6">
    <source>
        <dbReference type="ARBA" id="ARBA00023004"/>
    </source>
</evidence>
<dbReference type="GO" id="GO:0005506">
    <property type="term" value="F:iron ion binding"/>
    <property type="evidence" value="ECO:0007669"/>
    <property type="project" value="InterPro"/>
</dbReference>
<evidence type="ECO:0000313" key="10">
    <source>
        <dbReference type="EMBL" id="CAL1130890.1"/>
    </source>
</evidence>
<dbReference type="InterPro" id="IPR036329">
    <property type="entry name" value="Aro-AA_hydroxylase_C_sf"/>
</dbReference>
<keyword evidence="11" id="KW-1185">Reference proteome</keyword>
<dbReference type="AlphaFoldDB" id="A0A9P1BRR6"/>
<dbReference type="Pfam" id="PF00351">
    <property type="entry name" value="Biopterin_H"/>
    <property type="match status" value="1"/>
</dbReference>
<dbReference type="EC" id="1.14.16.1" evidence="3"/>
<evidence type="ECO:0000259" key="8">
    <source>
        <dbReference type="Pfam" id="PF00351"/>
    </source>
</evidence>
<evidence type="ECO:0000256" key="4">
    <source>
        <dbReference type="ARBA" id="ARBA00022723"/>
    </source>
</evidence>
<comment type="caution">
    <text evidence="9">The sequence shown here is derived from an EMBL/GenBank/DDBJ whole genome shotgun (WGS) entry which is preliminary data.</text>
</comment>
<keyword evidence="4" id="KW-0479">Metal-binding</keyword>
<keyword evidence="7" id="KW-0503">Monooxygenase</keyword>
<keyword evidence="5" id="KW-0560">Oxidoreductase</keyword>
<protein>
    <recommendedName>
        <fullName evidence="3">phenylalanine 4-monooxygenase</fullName>
        <ecNumber evidence="3">1.14.16.1</ecNumber>
    </recommendedName>
</protein>
<evidence type="ECO:0000256" key="7">
    <source>
        <dbReference type="ARBA" id="ARBA00023033"/>
    </source>
</evidence>
<evidence type="ECO:0000313" key="9">
    <source>
        <dbReference type="EMBL" id="CAI3977515.1"/>
    </source>
</evidence>
<dbReference type="EMBL" id="CAMXCT030000347">
    <property type="protein sequence ID" value="CAL4764827.1"/>
    <property type="molecule type" value="Genomic_DNA"/>
</dbReference>
<dbReference type="InterPro" id="IPR001273">
    <property type="entry name" value="ArAA_hydroxylase"/>
</dbReference>
<reference evidence="10" key="2">
    <citation type="submission" date="2024-04" db="EMBL/GenBank/DDBJ databases">
        <authorList>
            <person name="Chen Y."/>
            <person name="Shah S."/>
            <person name="Dougan E. K."/>
            <person name="Thang M."/>
            <person name="Chan C."/>
        </authorList>
    </citation>
    <scope>NUCLEOTIDE SEQUENCE [LARGE SCALE GENOMIC DNA]</scope>
</reference>
<evidence type="ECO:0000256" key="5">
    <source>
        <dbReference type="ARBA" id="ARBA00023002"/>
    </source>
</evidence>
<dbReference type="PRINTS" id="PR00372">
    <property type="entry name" value="FYWHYDRXLASE"/>
</dbReference>
<organism evidence="9">
    <name type="scientific">Cladocopium goreaui</name>
    <dbReference type="NCBI Taxonomy" id="2562237"/>
    <lineage>
        <taxon>Eukaryota</taxon>
        <taxon>Sar</taxon>
        <taxon>Alveolata</taxon>
        <taxon>Dinophyceae</taxon>
        <taxon>Suessiales</taxon>
        <taxon>Symbiodiniaceae</taxon>
        <taxon>Cladocopium</taxon>
    </lineage>
</organism>
<gene>
    <name evidence="9" type="ORF">C1SCF055_LOCUS5649</name>
</gene>
<dbReference type="PANTHER" id="PTHR11473">
    <property type="entry name" value="AROMATIC AMINO ACID HYDROXYLASE"/>
    <property type="match status" value="1"/>
</dbReference>
<keyword evidence="6" id="KW-0408">Iron</keyword>
<dbReference type="SUPFAM" id="SSF56534">
    <property type="entry name" value="Aromatic aminoacid monoxygenases, catalytic and oligomerization domains"/>
    <property type="match status" value="1"/>
</dbReference>
<comment type="similarity">
    <text evidence="2">Belongs to the biopterin-dependent aromatic amino acid hydroxylase family.</text>
</comment>
<dbReference type="GO" id="GO:0004505">
    <property type="term" value="F:phenylalanine 4-monooxygenase activity"/>
    <property type="evidence" value="ECO:0007669"/>
    <property type="project" value="UniProtKB-EC"/>
</dbReference>
<sequence>MEWACSPSPSQECRDMGSMKDQLNPVLRPLDPWEAAKQDYPITTYQPVMFVANSLEDAESRIAQFCDSLTRPFFPQYDPLTQTIRVTKAIQRAERHSTVELQRQKQMQFFEKTAPVNNNTSTVESCTVADGLVQ</sequence>
<accession>A0A9P1BRR6</accession>
<dbReference type="InterPro" id="IPR036951">
    <property type="entry name" value="ArAA_hydroxylase_sf"/>
</dbReference>
<evidence type="ECO:0000313" key="11">
    <source>
        <dbReference type="Proteomes" id="UP001152797"/>
    </source>
</evidence>
<dbReference type="Proteomes" id="UP001152797">
    <property type="component" value="Unassembled WGS sequence"/>
</dbReference>
<dbReference type="InterPro" id="IPR019774">
    <property type="entry name" value="Aromatic-AA_hydroxylase_C"/>
</dbReference>
<name>A0A9P1BRR6_9DINO</name>
<dbReference type="EMBL" id="CAMXCT010000347">
    <property type="protein sequence ID" value="CAI3977515.1"/>
    <property type="molecule type" value="Genomic_DNA"/>
</dbReference>
<reference evidence="9" key="1">
    <citation type="submission" date="2022-10" db="EMBL/GenBank/DDBJ databases">
        <authorList>
            <person name="Chen Y."/>
            <person name="Dougan E. K."/>
            <person name="Chan C."/>
            <person name="Rhodes N."/>
            <person name="Thang M."/>
        </authorList>
    </citation>
    <scope>NUCLEOTIDE SEQUENCE</scope>
</reference>
<evidence type="ECO:0000256" key="3">
    <source>
        <dbReference type="ARBA" id="ARBA00011995"/>
    </source>
</evidence>
<evidence type="ECO:0000256" key="2">
    <source>
        <dbReference type="ARBA" id="ARBA00009712"/>
    </source>
</evidence>
<dbReference type="EMBL" id="CAMXCT020000347">
    <property type="protein sequence ID" value="CAL1130890.1"/>
    <property type="molecule type" value="Genomic_DNA"/>
</dbReference>
<dbReference type="OrthoDB" id="983542at2759"/>
<dbReference type="PANTHER" id="PTHR11473:SF24">
    <property type="entry name" value="PHENYLALANINE-4-HYDROXYLASE"/>
    <property type="match status" value="1"/>
</dbReference>
<feature type="domain" description="Biopterin-dependent aromatic amino acid hydroxylase family profile" evidence="8">
    <location>
        <begin position="24"/>
        <end position="97"/>
    </location>
</feature>